<name>A0A7K5I929_CROSL</name>
<gene>
    <name evidence="2" type="primary">Numa1_1</name>
    <name evidence="2" type="ORF">CROSUL_R15271</name>
</gene>
<proteinExistence type="predicted"/>
<evidence type="ECO:0000313" key="2">
    <source>
        <dbReference type="EMBL" id="NWS78085.1"/>
    </source>
</evidence>
<reference evidence="2 3" key="1">
    <citation type="submission" date="2019-09" db="EMBL/GenBank/DDBJ databases">
        <title>Bird 10,000 Genomes (B10K) Project - Family phase.</title>
        <authorList>
            <person name="Zhang G."/>
        </authorList>
    </citation>
    <scope>NUCLEOTIDE SEQUENCE [LARGE SCALE GENOMIC DNA]</scope>
    <source>
        <strain evidence="2">B10K-DU-003-44</strain>
        <tissue evidence="2">Muscle</tissue>
    </source>
</reference>
<feature type="non-terminal residue" evidence="2">
    <location>
        <position position="61"/>
    </location>
</feature>
<protein>
    <submittedName>
        <fullName evidence="2">NUMA1 protein</fullName>
    </submittedName>
</protein>
<accession>A0A7K5I929</accession>
<sequence>MAFSILNTPKKLGSSLLRRAVARKNTPKNSPRATARRSPRIATAKTPRGKVGTPVTGTQPW</sequence>
<evidence type="ECO:0000256" key="1">
    <source>
        <dbReference type="SAM" id="MobiDB-lite"/>
    </source>
</evidence>
<evidence type="ECO:0000313" key="3">
    <source>
        <dbReference type="Proteomes" id="UP000549499"/>
    </source>
</evidence>
<dbReference type="EMBL" id="VYZB01001178">
    <property type="protein sequence ID" value="NWS78085.1"/>
    <property type="molecule type" value="Genomic_DNA"/>
</dbReference>
<feature type="non-terminal residue" evidence="2">
    <location>
        <position position="1"/>
    </location>
</feature>
<keyword evidence="3" id="KW-1185">Reference proteome</keyword>
<organism evidence="2 3">
    <name type="scientific">Crotophaga sulcirostris</name>
    <name type="common">Groove-billed ani</name>
    <dbReference type="NCBI Taxonomy" id="33598"/>
    <lineage>
        <taxon>Eukaryota</taxon>
        <taxon>Metazoa</taxon>
        <taxon>Chordata</taxon>
        <taxon>Craniata</taxon>
        <taxon>Vertebrata</taxon>
        <taxon>Euteleostomi</taxon>
        <taxon>Archelosauria</taxon>
        <taxon>Archosauria</taxon>
        <taxon>Dinosauria</taxon>
        <taxon>Saurischia</taxon>
        <taxon>Theropoda</taxon>
        <taxon>Coelurosauria</taxon>
        <taxon>Aves</taxon>
        <taxon>Neognathae</taxon>
        <taxon>Neoaves</taxon>
        <taxon>Otidimorphae</taxon>
        <taxon>Cuculiformes</taxon>
        <taxon>Crotophagidae</taxon>
        <taxon>Crotophaga</taxon>
    </lineage>
</organism>
<dbReference type="Proteomes" id="UP000549499">
    <property type="component" value="Unassembled WGS sequence"/>
</dbReference>
<dbReference type="AlphaFoldDB" id="A0A7K5I929"/>
<dbReference type="OrthoDB" id="2436455at2759"/>
<comment type="caution">
    <text evidence="2">The sequence shown here is derived from an EMBL/GenBank/DDBJ whole genome shotgun (WGS) entry which is preliminary data.</text>
</comment>
<feature type="region of interest" description="Disordered" evidence="1">
    <location>
        <begin position="20"/>
        <end position="61"/>
    </location>
</feature>